<dbReference type="AlphaFoldDB" id="A9NHM9"/>
<feature type="transmembrane region" description="Helical" evidence="1">
    <location>
        <begin position="9"/>
        <end position="30"/>
    </location>
</feature>
<dbReference type="HOGENOM" id="CLU_1623567_0_0_14"/>
<evidence type="ECO:0000313" key="2">
    <source>
        <dbReference type="EMBL" id="ABX81859.1"/>
    </source>
</evidence>
<reference evidence="2 3" key="1">
    <citation type="journal article" date="2011" name="J. Bacteriol.">
        <title>Complete genome and proteome of Acholeplasma laidlawii.</title>
        <authorList>
            <person name="Lazarev V.N."/>
            <person name="Levitskii S.A."/>
            <person name="Basovskii Y.I."/>
            <person name="Chukin M.M."/>
            <person name="Akopian T.A."/>
            <person name="Vereshchagin V.V."/>
            <person name="Kostrjukova E.S."/>
            <person name="Kovaleva G.Y."/>
            <person name="Kazanov M.D."/>
            <person name="Malko D.B."/>
            <person name="Vitreschak A.G."/>
            <person name="Sernova N.V."/>
            <person name="Gelfand M.S."/>
            <person name="Demina I.A."/>
            <person name="Serebryakova M.V."/>
            <person name="Galyamina M.A."/>
            <person name="Vtyurin N.N."/>
            <person name="Rogov S.I."/>
            <person name="Alexeev D.G."/>
            <person name="Ladygina V.G."/>
            <person name="Govorun V.M."/>
        </authorList>
    </citation>
    <scope>NUCLEOTIDE SEQUENCE [LARGE SCALE GENOMIC DNA]</scope>
    <source>
        <strain evidence="2 3">PG-8A</strain>
    </source>
</reference>
<keyword evidence="1" id="KW-1133">Transmembrane helix</keyword>
<dbReference type="KEGG" id="acl:ACL_1260"/>
<organism evidence="2 3">
    <name type="scientific">Acholeplasma laidlawii (strain PG-8A)</name>
    <dbReference type="NCBI Taxonomy" id="441768"/>
    <lineage>
        <taxon>Bacteria</taxon>
        <taxon>Bacillati</taxon>
        <taxon>Mycoplasmatota</taxon>
        <taxon>Mollicutes</taxon>
        <taxon>Acholeplasmatales</taxon>
        <taxon>Acholeplasmataceae</taxon>
        <taxon>Acholeplasma</taxon>
    </lineage>
</organism>
<proteinExistence type="predicted"/>
<gene>
    <name evidence="2" type="ordered locus">ACL_1260</name>
</gene>
<name>A9NHM9_ACHLI</name>
<protein>
    <submittedName>
        <fullName evidence="2">Hypothetical surface-anchored protein</fullName>
    </submittedName>
</protein>
<evidence type="ECO:0000256" key="1">
    <source>
        <dbReference type="SAM" id="Phobius"/>
    </source>
</evidence>
<keyword evidence="3" id="KW-1185">Reference proteome</keyword>
<evidence type="ECO:0000313" key="3">
    <source>
        <dbReference type="Proteomes" id="UP000008558"/>
    </source>
</evidence>
<dbReference type="Proteomes" id="UP000008558">
    <property type="component" value="Chromosome"/>
</dbReference>
<sequence>MYMNITKKIVIILGSFLVIGGLIIAGLLYFNSASYKVSQLENEWNINLPNGIKLEYDSKKVHIDGSIHYYVFTTTSELTETMFTIGDDISKDDFETSFINAMEGLGISSGKINIPSEFYPDLNENYKFLLLNSVGGGGNRHKYFYLVYLPETNRIFICNQVSQ</sequence>
<dbReference type="EMBL" id="CP000896">
    <property type="protein sequence ID" value="ABX81859.1"/>
    <property type="molecule type" value="Genomic_DNA"/>
</dbReference>
<keyword evidence="1" id="KW-0812">Transmembrane</keyword>
<accession>A9NHM9</accession>
<keyword evidence="1" id="KW-0472">Membrane</keyword>